<dbReference type="Pfam" id="PF03388">
    <property type="entry name" value="Lectin_leg-like"/>
    <property type="match status" value="1"/>
</dbReference>
<keyword evidence="4 6" id="KW-1133">Transmembrane helix</keyword>
<dbReference type="InterPro" id="IPR005052">
    <property type="entry name" value="Lectin_leg"/>
</dbReference>
<dbReference type="CDD" id="cd07308">
    <property type="entry name" value="lectin_leg-like"/>
    <property type="match status" value="1"/>
</dbReference>
<dbReference type="InterPro" id="IPR051136">
    <property type="entry name" value="Intracellular_Lectin-GPT"/>
</dbReference>
<protein>
    <recommendedName>
        <fullName evidence="8">L-type lectin-like domain-containing protein</fullName>
    </recommendedName>
</protein>
<dbReference type="Proteomes" id="UP001178507">
    <property type="component" value="Unassembled WGS sequence"/>
</dbReference>
<comment type="caution">
    <text evidence="9">The sequence shown here is derived from an EMBL/GenBank/DDBJ whole genome shotgun (WGS) entry which is preliminary data.</text>
</comment>
<proteinExistence type="predicted"/>
<feature type="chain" id="PRO_5041231534" description="L-type lectin-like domain-containing protein" evidence="7">
    <location>
        <begin position="23"/>
        <end position="483"/>
    </location>
</feature>
<evidence type="ECO:0000256" key="4">
    <source>
        <dbReference type="ARBA" id="ARBA00022989"/>
    </source>
</evidence>
<evidence type="ECO:0000313" key="9">
    <source>
        <dbReference type="EMBL" id="CAJ1405908.1"/>
    </source>
</evidence>
<feature type="signal peptide" evidence="7">
    <location>
        <begin position="1"/>
        <end position="22"/>
    </location>
</feature>
<dbReference type="GO" id="GO:0005537">
    <property type="term" value="F:D-mannose binding"/>
    <property type="evidence" value="ECO:0007669"/>
    <property type="project" value="TreeGrafter"/>
</dbReference>
<evidence type="ECO:0000256" key="7">
    <source>
        <dbReference type="SAM" id="SignalP"/>
    </source>
</evidence>
<dbReference type="Gene3D" id="2.60.120.200">
    <property type="match status" value="1"/>
</dbReference>
<feature type="transmembrane region" description="Helical" evidence="6">
    <location>
        <begin position="453"/>
        <end position="471"/>
    </location>
</feature>
<gene>
    <name evidence="9" type="ORF">EVOR1521_LOCUS27997</name>
</gene>
<dbReference type="PROSITE" id="PS51328">
    <property type="entry name" value="L_LECTIN_LIKE"/>
    <property type="match status" value="1"/>
</dbReference>
<dbReference type="GO" id="GO:0006888">
    <property type="term" value="P:endoplasmic reticulum to Golgi vesicle-mediated transport"/>
    <property type="evidence" value="ECO:0007669"/>
    <property type="project" value="TreeGrafter"/>
</dbReference>
<name>A0AA36NKH0_9DINO</name>
<dbReference type="GO" id="GO:0005793">
    <property type="term" value="C:endoplasmic reticulum-Golgi intermediate compartment"/>
    <property type="evidence" value="ECO:0007669"/>
    <property type="project" value="TreeGrafter"/>
</dbReference>
<evidence type="ECO:0000256" key="1">
    <source>
        <dbReference type="ARBA" id="ARBA00004479"/>
    </source>
</evidence>
<dbReference type="EMBL" id="CAUJNA010003606">
    <property type="protein sequence ID" value="CAJ1405908.1"/>
    <property type="molecule type" value="Genomic_DNA"/>
</dbReference>
<evidence type="ECO:0000259" key="8">
    <source>
        <dbReference type="PROSITE" id="PS51328"/>
    </source>
</evidence>
<comment type="subcellular location">
    <subcellularLocation>
        <location evidence="1">Membrane</location>
        <topology evidence="1">Single-pass type I membrane protein</topology>
    </subcellularLocation>
</comment>
<dbReference type="InterPro" id="IPR013320">
    <property type="entry name" value="ConA-like_dom_sf"/>
</dbReference>
<dbReference type="GO" id="GO:0005789">
    <property type="term" value="C:endoplasmic reticulum membrane"/>
    <property type="evidence" value="ECO:0007669"/>
    <property type="project" value="TreeGrafter"/>
</dbReference>
<sequence>MARRSALALAWICLALPRCIRAAGKHAHKEYQQVALPHHSFSIPLEYSSLLGDWMLSGASIFERQRLLLHPGVLERQGFAWTKRPLQTNNFEVKFGFRVSGSADISKAPQDQSFSFWFVRENVSDHFNETRMIRAPSWTEGLKEQGYTLGGSQALFEGVGAVFSTVTADKKPNAAISFVSNDKHQSLSYGVDVPAASAKVIDFRNKKEVEFNLRVQPTLVQASITVDGTTQECFSVDRKGFPVKAGGYIGFTAWSGAGEGKVPDSVSLTKVEVVNFDDEAIGEDVVGASAAEISEYTAMMSSDSRHFQDQKSQTDHLARVTKMLSSHLNEVKPAYDVMAFQMSGMMDSLHKLDRDCRILSKELRLLASDPKARKRGPKRPSNLQELKGHVVGLRRLLDKEASAHMHKLEAVQKNLNDVKQQTDKASGSSMLGRIVDQTRTLEQSVVAKSSQSTWMLFILVVSVVVIGALMWNRMQYYERKHFI</sequence>
<accession>A0AA36NKH0</accession>
<dbReference type="GO" id="GO:0030134">
    <property type="term" value="C:COPII-coated ER to Golgi transport vesicle"/>
    <property type="evidence" value="ECO:0007669"/>
    <property type="project" value="TreeGrafter"/>
</dbReference>
<dbReference type="SUPFAM" id="SSF49899">
    <property type="entry name" value="Concanavalin A-like lectins/glucanases"/>
    <property type="match status" value="1"/>
</dbReference>
<evidence type="ECO:0000256" key="2">
    <source>
        <dbReference type="ARBA" id="ARBA00022692"/>
    </source>
</evidence>
<dbReference type="AlphaFoldDB" id="A0AA36NKH0"/>
<dbReference type="GO" id="GO:0000139">
    <property type="term" value="C:Golgi membrane"/>
    <property type="evidence" value="ECO:0007669"/>
    <property type="project" value="TreeGrafter"/>
</dbReference>
<dbReference type="PANTHER" id="PTHR12223">
    <property type="entry name" value="VESICULAR MANNOSE-BINDING LECTIN"/>
    <property type="match status" value="1"/>
</dbReference>
<keyword evidence="10" id="KW-1185">Reference proteome</keyword>
<reference evidence="9" key="1">
    <citation type="submission" date="2023-08" db="EMBL/GenBank/DDBJ databases">
        <authorList>
            <person name="Chen Y."/>
            <person name="Shah S."/>
            <person name="Dougan E. K."/>
            <person name="Thang M."/>
            <person name="Chan C."/>
        </authorList>
    </citation>
    <scope>NUCLEOTIDE SEQUENCE</scope>
</reference>
<organism evidence="9 10">
    <name type="scientific">Effrenium voratum</name>
    <dbReference type="NCBI Taxonomy" id="2562239"/>
    <lineage>
        <taxon>Eukaryota</taxon>
        <taxon>Sar</taxon>
        <taxon>Alveolata</taxon>
        <taxon>Dinophyceae</taxon>
        <taxon>Suessiales</taxon>
        <taxon>Symbiodiniaceae</taxon>
        <taxon>Effrenium</taxon>
    </lineage>
</organism>
<evidence type="ECO:0000256" key="3">
    <source>
        <dbReference type="ARBA" id="ARBA00022729"/>
    </source>
</evidence>
<keyword evidence="3 7" id="KW-0732">Signal</keyword>
<evidence type="ECO:0000256" key="6">
    <source>
        <dbReference type="SAM" id="Phobius"/>
    </source>
</evidence>
<evidence type="ECO:0000313" key="10">
    <source>
        <dbReference type="Proteomes" id="UP001178507"/>
    </source>
</evidence>
<evidence type="ECO:0000256" key="5">
    <source>
        <dbReference type="ARBA" id="ARBA00023136"/>
    </source>
</evidence>
<dbReference type="PANTHER" id="PTHR12223:SF28">
    <property type="entry name" value="LECTIN, MANNOSE BINDING 1 LIKE"/>
    <property type="match status" value="1"/>
</dbReference>
<keyword evidence="2 6" id="KW-0812">Transmembrane</keyword>
<keyword evidence="5 6" id="KW-0472">Membrane</keyword>
<feature type="domain" description="L-type lectin-like" evidence="8">
    <location>
        <begin position="33"/>
        <end position="276"/>
    </location>
</feature>